<reference evidence="1 2" key="1">
    <citation type="journal article" date="2014" name="PLoS Genet.">
        <title>Analysis of the Phlebiopsis gigantea genome, transcriptome and secretome provides insight into its pioneer colonization strategies of wood.</title>
        <authorList>
            <person name="Hori C."/>
            <person name="Ishida T."/>
            <person name="Igarashi K."/>
            <person name="Samejima M."/>
            <person name="Suzuki H."/>
            <person name="Master E."/>
            <person name="Ferreira P."/>
            <person name="Ruiz-Duenas F.J."/>
            <person name="Held B."/>
            <person name="Canessa P."/>
            <person name="Larrondo L.F."/>
            <person name="Schmoll M."/>
            <person name="Druzhinina I.S."/>
            <person name="Kubicek C.P."/>
            <person name="Gaskell J.A."/>
            <person name="Kersten P."/>
            <person name="St John F."/>
            <person name="Glasner J."/>
            <person name="Sabat G."/>
            <person name="Splinter BonDurant S."/>
            <person name="Syed K."/>
            <person name="Yadav J."/>
            <person name="Mgbeahuruike A.C."/>
            <person name="Kovalchuk A."/>
            <person name="Asiegbu F.O."/>
            <person name="Lackner G."/>
            <person name="Hoffmeister D."/>
            <person name="Rencoret J."/>
            <person name="Gutierrez A."/>
            <person name="Sun H."/>
            <person name="Lindquist E."/>
            <person name="Barry K."/>
            <person name="Riley R."/>
            <person name="Grigoriev I.V."/>
            <person name="Henrissat B."/>
            <person name="Kues U."/>
            <person name="Berka R.M."/>
            <person name="Martinez A.T."/>
            <person name="Covert S.F."/>
            <person name="Blanchette R.A."/>
            <person name="Cullen D."/>
        </authorList>
    </citation>
    <scope>NUCLEOTIDE SEQUENCE [LARGE SCALE GENOMIC DNA]</scope>
    <source>
        <strain evidence="1 2">11061_1 CR5-6</strain>
    </source>
</reference>
<sequence length="216" mass="24491">MSGHKRAQLRGFRRLVILPLPSNYPFLTSTRFATIMTSISMLADSNMILEGDNHPPRIVEEEHNASLVTETHERDIEFSCTLFGTGPLAPSSSTRTKGIKLTAALLPFLCTTILDDPDILCHMADATSDGQTSPQAWIQWPQSQGGNWFTIPPVMPRWQLVYVMAELLWTVYQDIKTKQDEQEVSNLPKSEELFLMRLHYMSNGHWKPILTAYRSA</sequence>
<name>A0A0C3RSQ1_PHLG1</name>
<gene>
    <name evidence="1" type="ORF">PHLGIDRAFT_237772</name>
</gene>
<proteinExistence type="predicted"/>
<evidence type="ECO:0000313" key="2">
    <source>
        <dbReference type="Proteomes" id="UP000053257"/>
    </source>
</evidence>
<dbReference type="EMBL" id="KN840614">
    <property type="protein sequence ID" value="KIP03471.1"/>
    <property type="molecule type" value="Genomic_DNA"/>
</dbReference>
<keyword evidence="2" id="KW-1185">Reference proteome</keyword>
<organism evidence="1 2">
    <name type="scientific">Phlebiopsis gigantea (strain 11061_1 CR5-6)</name>
    <name type="common">White-rot fungus</name>
    <name type="synonym">Peniophora gigantea</name>
    <dbReference type="NCBI Taxonomy" id="745531"/>
    <lineage>
        <taxon>Eukaryota</taxon>
        <taxon>Fungi</taxon>
        <taxon>Dikarya</taxon>
        <taxon>Basidiomycota</taxon>
        <taxon>Agaricomycotina</taxon>
        <taxon>Agaricomycetes</taxon>
        <taxon>Polyporales</taxon>
        <taxon>Phanerochaetaceae</taxon>
        <taxon>Phlebiopsis</taxon>
    </lineage>
</organism>
<dbReference type="AlphaFoldDB" id="A0A0C3RSQ1"/>
<protein>
    <submittedName>
        <fullName evidence="1">Uncharacterized protein</fullName>
    </submittedName>
</protein>
<accession>A0A0C3RSQ1</accession>
<dbReference type="Proteomes" id="UP000053257">
    <property type="component" value="Unassembled WGS sequence"/>
</dbReference>
<dbReference type="HOGENOM" id="CLU_1278024_0_0_1"/>
<evidence type="ECO:0000313" key="1">
    <source>
        <dbReference type="EMBL" id="KIP03471.1"/>
    </source>
</evidence>